<dbReference type="RefSeq" id="WP_188530832.1">
    <property type="nucleotide sequence ID" value="NZ_BMGR01000005.1"/>
</dbReference>
<reference evidence="1" key="1">
    <citation type="journal article" date="2014" name="Int. J. Syst. Evol. Microbiol.">
        <title>Complete genome sequence of Corynebacterium casei LMG S-19264T (=DSM 44701T), isolated from a smear-ripened cheese.</title>
        <authorList>
            <consortium name="US DOE Joint Genome Institute (JGI-PGF)"/>
            <person name="Walter F."/>
            <person name="Albersmeier A."/>
            <person name="Kalinowski J."/>
            <person name="Ruckert C."/>
        </authorList>
    </citation>
    <scope>NUCLEOTIDE SEQUENCE</scope>
    <source>
        <strain evidence="1">CGMCC 1.12987</strain>
    </source>
</reference>
<gene>
    <name evidence="1" type="ORF">GCM10010916_19180</name>
</gene>
<sequence length="77" mass="8957">MDNKYTLSVIARKLSKLQSGRFVTEDTVWNWVRNGELQVERVPSHVQAWGKYPYWTDEAHLKVVLQGKGYNTDSIFA</sequence>
<organism evidence="1 2">
    <name type="scientific">Paenibacillus abyssi</name>
    <dbReference type="NCBI Taxonomy" id="1340531"/>
    <lineage>
        <taxon>Bacteria</taxon>
        <taxon>Bacillati</taxon>
        <taxon>Bacillota</taxon>
        <taxon>Bacilli</taxon>
        <taxon>Bacillales</taxon>
        <taxon>Paenibacillaceae</taxon>
        <taxon>Paenibacillus</taxon>
    </lineage>
</organism>
<evidence type="ECO:0000313" key="2">
    <source>
        <dbReference type="Proteomes" id="UP000644756"/>
    </source>
</evidence>
<proteinExistence type="predicted"/>
<dbReference type="AlphaFoldDB" id="A0A917CXY8"/>
<keyword evidence="2" id="KW-1185">Reference proteome</keyword>
<dbReference type="Proteomes" id="UP000644756">
    <property type="component" value="Unassembled WGS sequence"/>
</dbReference>
<evidence type="ECO:0000313" key="1">
    <source>
        <dbReference type="EMBL" id="GGG02164.1"/>
    </source>
</evidence>
<comment type="caution">
    <text evidence="1">The sequence shown here is derived from an EMBL/GenBank/DDBJ whole genome shotgun (WGS) entry which is preliminary data.</text>
</comment>
<protein>
    <submittedName>
        <fullName evidence="1">Uncharacterized protein</fullName>
    </submittedName>
</protein>
<name>A0A917CXY8_9BACL</name>
<accession>A0A917CXY8</accession>
<dbReference type="EMBL" id="BMGR01000005">
    <property type="protein sequence ID" value="GGG02164.1"/>
    <property type="molecule type" value="Genomic_DNA"/>
</dbReference>
<reference evidence="1" key="2">
    <citation type="submission" date="2020-09" db="EMBL/GenBank/DDBJ databases">
        <authorList>
            <person name="Sun Q."/>
            <person name="Zhou Y."/>
        </authorList>
    </citation>
    <scope>NUCLEOTIDE SEQUENCE</scope>
    <source>
        <strain evidence="1">CGMCC 1.12987</strain>
    </source>
</reference>